<dbReference type="SMR" id="A0A2P5YCQ4"/>
<dbReference type="AlphaFoldDB" id="A0A2P5YCQ4"/>
<dbReference type="OrthoDB" id="985659at2759"/>
<dbReference type="InterPro" id="IPR006501">
    <property type="entry name" value="Pectinesterase_inhib_dom"/>
</dbReference>
<dbReference type="Proteomes" id="UP000239757">
    <property type="component" value="Unassembled WGS sequence"/>
</dbReference>
<protein>
    <recommendedName>
        <fullName evidence="7">Pectinesterase inhibitor domain-containing protein</fullName>
    </recommendedName>
</protein>
<feature type="signal peptide" evidence="4">
    <location>
        <begin position="1"/>
        <end position="29"/>
    </location>
</feature>
<evidence type="ECO:0008006" key="7">
    <source>
        <dbReference type="Google" id="ProtNLM"/>
    </source>
</evidence>
<evidence type="ECO:0000313" key="6">
    <source>
        <dbReference type="Proteomes" id="UP000239757"/>
    </source>
</evidence>
<accession>A0A2P5YCQ4</accession>
<dbReference type="InterPro" id="IPR052421">
    <property type="entry name" value="PCW_Enzyme_Inhibitor"/>
</dbReference>
<dbReference type="Gene3D" id="1.20.140.40">
    <property type="entry name" value="Invertase/pectin methylesterase inhibitor family protein"/>
    <property type="match status" value="1"/>
</dbReference>
<evidence type="ECO:0000256" key="4">
    <source>
        <dbReference type="SAM" id="SignalP"/>
    </source>
</evidence>
<dbReference type="EMBL" id="KZ663357">
    <property type="protein sequence ID" value="PPS13367.1"/>
    <property type="molecule type" value="Genomic_DNA"/>
</dbReference>
<evidence type="ECO:0000256" key="1">
    <source>
        <dbReference type="ARBA" id="ARBA00022729"/>
    </source>
</evidence>
<name>A0A2P5YCQ4_GOSBA</name>
<evidence type="ECO:0000256" key="3">
    <source>
        <dbReference type="ARBA" id="ARBA00038471"/>
    </source>
</evidence>
<dbReference type="SUPFAM" id="SSF101148">
    <property type="entry name" value="Plant invertase/pectin methylesterase inhibitor"/>
    <property type="match status" value="1"/>
</dbReference>
<dbReference type="InterPro" id="IPR035513">
    <property type="entry name" value="Invertase/methylesterase_inhib"/>
</dbReference>
<proteinExistence type="inferred from homology"/>
<organism evidence="5 6">
    <name type="scientific">Gossypium barbadense</name>
    <name type="common">Sea Island cotton</name>
    <name type="synonym">Hibiscus barbadensis</name>
    <dbReference type="NCBI Taxonomy" id="3634"/>
    <lineage>
        <taxon>Eukaryota</taxon>
        <taxon>Viridiplantae</taxon>
        <taxon>Streptophyta</taxon>
        <taxon>Embryophyta</taxon>
        <taxon>Tracheophyta</taxon>
        <taxon>Spermatophyta</taxon>
        <taxon>Magnoliopsida</taxon>
        <taxon>eudicotyledons</taxon>
        <taxon>Gunneridae</taxon>
        <taxon>Pentapetalae</taxon>
        <taxon>rosids</taxon>
        <taxon>malvids</taxon>
        <taxon>Malvales</taxon>
        <taxon>Malvaceae</taxon>
        <taxon>Malvoideae</taxon>
        <taxon>Gossypium</taxon>
    </lineage>
</organism>
<evidence type="ECO:0000313" key="5">
    <source>
        <dbReference type="EMBL" id="PPS13367.1"/>
    </source>
</evidence>
<dbReference type="GO" id="GO:0004857">
    <property type="term" value="F:enzyme inhibitor activity"/>
    <property type="evidence" value="ECO:0007669"/>
    <property type="project" value="InterPro"/>
</dbReference>
<keyword evidence="2" id="KW-1015">Disulfide bond</keyword>
<dbReference type="NCBIfam" id="TIGR01614">
    <property type="entry name" value="PME_inhib"/>
    <property type="match status" value="1"/>
</dbReference>
<reference evidence="5 6" key="1">
    <citation type="submission" date="2015-01" db="EMBL/GenBank/DDBJ databases">
        <title>Genome of allotetraploid Gossypium barbadense reveals genomic plasticity and fiber elongation in cotton evolution.</title>
        <authorList>
            <person name="Chen X."/>
            <person name="Liu X."/>
            <person name="Zhao B."/>
            <person name="Zheng H."/>
            <person name="Hu Y."/>
            <person name="Lu G."/>
            <person name="Yang C."/>
            <person name="Chen J."/>
            <person name="Shan C."/>
            <person name="Zhang L."/>
            <person name="Zhou Y."/>
            <person name="Wang L."/>
            <person name="Guo W."/>
            <person name="Bai Y."/>
            <person name="Ruan J."/>
            <person name="Shangguan X."/>
            <person name="Mao Y."/>
            <person name="Jiang J."/>
            <person name="Zhu Y."/>
            <person name="Lei J."/>
            <person name="Kang H."/>
            <person name="Chen S."/>
            <person name="He X."/>
            <person name="Wang R."/>
            <person name="Wang Y."/>
            <person name="Chen J."/>
            <person name="Wang L."/>
            <person name="Yu S."/>
            <person name="Wang B."/>
            <person name="Wei J."/>
            <person name="Song S."/>
            <person name="Lu X."/>
            <person name="Gao Z."/>
            <person name="Gu W."/>
            <person name="Deng X."/>
            <person name="Ma D."/>
            <person name="Wang S."/>
            <person name="Liang W."/>
            <person name="Fang L."/>
            <person name="Cai C."/>
            <person name="Zhu X."/>
            <person name="Zhou B."/>
            <person name="Zhang Y."/>
            <person name="Chen Z."/>
            <person name="Xu S."/>
            <person name="Zhu R."/>
            <person name="Wang S."/>
            <person name="Zhang T."/>
            <person name="Zhao G."/>
        </authorList>
    </citation>
    <scope>NUCLEOTIDE SEQUENCE [LARGE SCALE GENOMIC DNA]</scope>
    <source>
        <strain evidence="6">cv. Xinhai21</strain>
        <tissue evidence="5">Leaf</tissue>
    </source>
</reference>
<comment type="similarity">
    <text evidence="3">Belongs to the PMEI family.</text>
</comment>
<evidence type="ECO:0000256" key="2">
    <source>
        <dbReference type="ARBA" id="ARBA00023157"/>
    </source>
</evidence>
<feature type="chain" id="PRO_5015178170" description="Pectinesterase inhibitor domain-containing protein" evidence="4">
    <location>
        <begin position="30"/>
        <end position="183"/>
    </location>
</feature>
<sequence length="183" mass="20674">MDIKGITFTIVTQIFLLVFLLSASKPVKADDKTFVRKLCDQTLEPDVCLNCILSDTGRESSNVSNMTYSILFCMYSETTYAHQCADHLYQNTAAVRLKTTYRVCGDTMLSASNTLWDGLTKMEVSDYKNAHVSARMAHLDLLRCVFAFSKYADVPVPAELLSYMVQAKRLFDAAQFMFLLLDQ</sequence>
<dbReference type="PANTHER" id="PTHR36710">
    <property type="entry name" value="PECTINESTERASE INHIBITOR-LIKE"/>
    <property type="match status" value="1"/>
</dbReference>
<dbReference type="PANTHER" id="PTHR36710:SF18">
    <property type="entry name" value="PECTINESTERASE INHIBITOR 5-RELATED"/>
    <property type="match status" value="1"/>
</dbReference>
<keyword evidence="1 4" id="KW-0732">Signal</keyword>
<gene>
    <name evidence="5" type="ORF">GOBAR_AA07215</name>
</gene>